<organism evidence="1 2">
    <name type="scientific">Segatella copri</name>
    <dbReference type="NCBI Taxonomy" id="165179"/>
    <lineage>
        <taxon>Bacteria</taxon>
        <taxon>Pseudomonadati</taxon>
        <taxon>Bacteroidota</taxon>
        <taxon>Bacteroidia</taxon>
        <taxon>Bacteroidales</taxon>
        <taxon>Prevotellaceae</taxon>
        <taxon>Segatella</taxon>
    </lineage>
</organism>
<accession>A0A646HMW3</accession>
<evidence type="ECO:0000313" key="1">
    <source>
        <dbReference type="EMBL" id="MQN91103.1"/>
    </source>
</evidence>
<dbReference type="Proteomes" id="UP000420635">
    <property type="component" value="Unassembled WGS sequence"/>
</dbReference>
<gene>
    <name evidence="1" type="ORF">F7D59_14910</name>
</gene>
<dbReference type="EMBL" id="VZBQ01000155">
    <property type="protein sequence ID" value="MQN91103.1"/>
    <property type="molecule type" value="Genomic_DNA"/>
</dbReference>
<reference evidence="2" key="1">
    <citation type="submission" date="2019-09" db="EMBL/GenBank/DDBJ databases">
        <title>Distinct polysaccharide growth profiles of human intestinal Prevotella copri isolates.</title>
        <authorList>
            <person name="Fehlner-Peach H."/>
            <person name="Magnabosco C."/>
            <person name="Raghavan V."/>
            <person name="Scher J.U."/>
            <person name="Tett A."/>
            <person name="Cox L.M."/>
            <person name="Gottsegen C."/>
            <person name="Watters A."/>
            <person name="Wiltshire- Gordon J.D."/>
            <person name="Segata N."/>
            <person name="Bonneau R."/>
            <person name="Littman D.R."/>
        </authorList>
    </citation>
    <scope>NUCLEOTIDE SEQUENCE [LARGE SCALE GENOMIC DNA]</scope>
    <source>
        <strain evidence="2">iP54</strain>
    </source>
</reference>
<comment type="caution">
    <text evidence="1">The sequence shown here is derived from an EMBL/GenBank/DDBJ whole genome shotgun (WGS) entry which is preliminary data.</text>
</comment>
<proteinExistence type="predicted"/>
<protein>
    <submittedName>
        <fullName evidence="1">Uncharacterized protein</fullName>
    </submittedName>
</protein>
<sequence>MINILDFPAELFYESSGENGYEGYMKNDPTGINHVLDTMYGAVFNLEEADFVESDPAFYMDAAYRMAIAIKLQKYPHRFLRMEDLANFFEEFSDAEFCLSAWMAYALLDLRDDKSEDLEKFLRHFWAYLCEEQPYSRTGEIIYKLQAIVLEEKKSGKIYNAMLYPQSPGAEIIKGLRFWDGLEVKDGDAEFLFTHVVKYDAQSQQALLDNLMNAGIFKGNYEKLSHRIDKGDFIINDEMFHPELPEASEEEQYVMRMECINEMNLWKEKAEYYKAMCDSYEQKEKLTAVIDGAVQLGKGIDTHLKDMYEDLKKGAEKQKEKLNDKIKELENELQKVKAEKAQLEQSLANKQNHANGVQAEGNIIPELFNELLNRLIDPRCISENQYPGAKKLLEIAIDIKPVNEVLDSQAENELSKNLRKVDSLRLENIENYQNRLAIKQMSLASLQTAQNVTIINGNKVERSYGDNYNLEAGAKVEALSSQPELDAQHKPQWILNNVSSQQTR</sequence>
<dbReference type="AlphaFoldDB" id="A0A646HMW3"/>
<evidence type="ECO:0000313" key="2">
    <source>
        <dbReference type="Proteomes" id="UP000420635"/>
    </source>
</evidence>
<name>A0A646HMW3_9BACT</name>
<dbReference type="RefSeq" id="WP_153113430.1">
    <property type="nucleotide sequence ID" value="NZ_VZAS01000114.1"/>
</dbReference>